<protein>
    <submittedName>
        <fullName evidence="1">Uncharacterized protein</fullName>
    </submittedName>
</protein>
<evidence type="ECO:0000313" key="2">
    <source>
        <dbReference type="Proteomes" id="UP001054945"/>
    </source>
</evidence>
<dbReference type="AlphaFoldDB" id="A0AAV4Q8T8"/>
<name>A0AAV4Q8T8_CAEEX</name>
<comment type="caution">
    <text evidence="1">The sequence shown here is derived from an EMBL/GenBank/DDBJ whole genome shotgun (WGS) entry which is preliminary data.</text>
</comment>
<accession>A0AAV4Q8T8</accession>
<gene>
    <name evidence="1" type="ORF">CEXT_155981</name>
</gene>
<sequence length="76" mass="8761">MSEESLFVEQIYKVSACADSIQNAAHQTSLRPLRGTWNEQKCLGALKIEFPPFGRKVSFLIDCFCSFIRWEKGWCN</sequence>
<keyword evidence="2" id="KW-1185">Reference proteome</keyword>
<dbReference type="EMBL" id="BPLR01005923">
    <property type="protein sequence ID" value="GIY06088.1"/>
    <property type="molecule type" value="Genomic_DNA"/>
</dbReference>
<evidence type="ECO:0000313" key="1">
    <source>
        <dbReference type="EMBL" id="GIY06088.1"/>
    </source>
</evidence>
<dbReference type="Proteomes" id="UP001054945">
    <property type="component" value="Unassembled WGS sequence"/>
</dbReference>
<proteinExistence type="predicted"/>
<organism evidence="1 2">
    <name type="scientific">Caerostris extrusa</name>
    <name type="common">Bark spider</name>
    <name type="synonym">Caerostris bankana</name>
    <dbReference type="NCBI Taxonomy" id="172846"/>
    <lineage>
        <taxon>Eukaryota</taxon>
        <taxon>Metazoa</taxon>
        <taxon>Ecdysozoa</taxon>
        <taxon>Arthropoda</taxon>
        <taxon>Chelicerata</taxon>
        <taxon>Arachnida</taxon>
        <taxon>Araneae</taxon>
        <taxon>Araneomorphae</taxon>
        <taxon>Entelegynae</taxon>
        <taxon>Araneoidea</taxon>
        <taxon>Araneidae</taxon>
        <taxon>Caerostris</taxon>
    </lineage>
</organism>
<reference evidence="1 2" key="1">
    <citation type="submission" date="2021-06" db="EMBL/GenBank/DDBJ databases">
        <title>Caerostris extrusa draft genome.</title>
        <authorList>
            <person name="Kono N."/>
            <person name="Arakawa K."/>
        </authorList>
    </citation>
    <scope>NUCLEOTIDE SEQUENCE [LARGE SCALE GENOMIC DNA]</scope>
</reference>